<sequence length="67" mass="7191">MISVNVNNTIHQVAENTSLATIVSKLSPIQNGIAVAINNAVVPYFNWEKTTVLNNDNILIIQATQGG</sequence>
<dbReference type="InterPro" id="IPR016155">
    <property type="entry name" value="Mopterin_synth/thiamin_S_b"/>
</dbReference>
<dbReference type="InterPro" id="IPR010035">
    <property type="entry name" value="Thi_S"/>
</dbReference>
<dbReference type="PANTHER" id="PTHR34472">
    <property type="entry name" value="SULFUR CARRIER PROTEIN THIS"/>
    <property type="match status" value="1"/>
</dbReference>
<dbReference type="EMBL" id="JBHMEZ010000003">
    <property type="protein sequence ID" value="MFB9052195.1"/>
    <property type="molecule type" value="Genomic_DNA"/>
</dbReference>
<dbReference type="NCBIfam" id="TIGR01683">
    <property type="entry name" value="thiS"/>
    <property type="match status" value="1"/>
</dbReference>
<comment type="caution">
    <text evidence="1">The sequence shown here is derived from an EMBL/GenBank/DDBJ whole genome shotgun (WGS) entry which is preliminary data.</text>
</comment>
<gene>
    <name evidence="1" type="primary">thiS</name>
    <name evidence="1" type="ORF">ACFFVB_03815</name>
</gene>
<dbReference type="Pfam" id="PF02597">
    <property type="entry name" value="ThiS"/>
    <property type="match status" value="1"/>
</dbReference>
<accession>A0ABV5EYD6</accession>
<organism evidence="1 2">
    <name type="scientific">Formosa undariae</name>
    <dbReference type="NCBI Taxonomy" id="1325436"/>
    <lineage>
        <taxon>Bacteria</taxon>
        <taxon>Pseudomonadati</taxon>
        <taxon>Bacteroidota</taxon>
        <taxon>Flavobacteriia</taxon>
        <taxon>Flavobacteriales</taxon>
        <taxon>Flavobacteriaceae</taxon>
        <taxon>Formosa</taxon>
    </lineage>
</organism>
<evidence type="ECO:0000313" key="2">
    <source>
        <dbReference type="Proteomes" id="UP001589605"/>
    </source>
</evidence>
<reference evidence="1 2" key="1">
    <citation type="submission" date="2024-09" db="EMBL/GenBank/DDBJ databases">
        <authorList>
            <person name="Sun Q."/>
            <person name="Mori K."/>
        </authorList>
    </citation>
    <scope>NUCLEOTIDE SEQUENCE [LARGE SCALE GENOMIC DNA]</scope>
    <source>
        <strain evidence="1 2">CECT 8286</strain>
    </source>
</reference>
<dbReference type="Gene3D" id="3.10.20.30">
    <property type="match status" value="1"/>
</dbReference>
<dbReference type="InterPro" id="IPR003749">
    <property type="entry name" value="ThiS/MoaD-like"/>
</dbReference>
<name>A0ABV5EYD6_9FLAO</name>
<proteinExistence type="predicted"/>
<protein>
    <submittedName>
        <fullName evidence="1">Sulfur carrier protein ThiS</fullName>
    </submittedName>
</protein>
<dbReference type="CDD" id="cd00565">
    <property type="entry name" value="Ubl_ThiS"/>
    <property type="match status" value="1"/>
</dbReference>
<keyword evidence="2" id="KW-1185">Reference proteome</keyword>
<dbReference type="RefSeq" id="WP_382381331.1">
    <property type="nucleotide sequence ID" value="NZ_JBHMEZ010000003.1"/>
</dbReference>
<dbReference type="InterPro" id="IPR012675">
    <property type="entry name" value="Beta-grasp_dom_sf"/>
</dbReference>
<evidence type="ECO:0000313" key="1">
    <source>
        <dbReference type="EMBL" id="MFB9052195.1"/>
    </source>
</evidence>
<dbReference type="PANTHER" id="PTHR34472:SF1">
    <property type="entry name" value="SULFUR CARRIER PROTEIN THIS"/>
    <property type="match status" value="1"/>
</dbReference>
<dbReference type="Proteomes" id="UP001589605">
    <property type="component" value="Unassembled WGS sequence"/>
</dbReference>
<dbReference type="SUPFAM" id="SSF54285">
    <property type="entry name" value="MoaD/ThiS"/>
    <property type="match status" value="1"/>
</dbReference>